<feature type="domain" description="Glycosyl hydrolase family 13 catalytic" evidence="6">
    <location>
        <begin position="40"/>
        <end position="601"/>
    </location>
</feature>
<sequence>MIRTSKKAIAVAVGLIASATASAGDATAPIFVSNAMLDKHVIYQDFAFYQPYDGTVYKTLARQAPELRNLGITDVWFAPPYRALNDGRFSEGYAVIDRYDLGEFPQGRGNAIATKYGTGAQLREAIESMHRQRINAIADIVPNQMFFSQREVASVTAVDIFGNPTNPSASNVLYPGYSKGGGLGQKQYGVIKQWQAKYENGTSPQALGIDRIMVDGAGAPYRYYGPGDARNHLPAWLEATDAARVGALNTIDTYLSVDGSYAAQSAATAIPVYRPYLLYYVDPRRDATVQPYLTYMRAHGFPGNSDDAVRQSIINGNTDAVTKATNDYLALQPGYSASSEAGAAAFRFNKPSNADVNKNVLQYEFLLGSDIDNSNATVQNETLNWQRFLLDKYGFDGFRFDAAGHYNTDILRQSAQLMSGRYGHDMNNHLSVIESYVDPQIAFENSNGNGQLAYDGTLYSTMYNTLEQANPGGPLSDIFAKSIVGQARFGAGRAIPNWSFVTNHDQEHNVIAKIPVPPTQKAGYTPDAAIQLAQMSIYDNDRKQAVKQYAPYNVPSAYAVLLTNKDTVPTVFYGDLYESDKAYVSTKTPYYDAITRLLKIRQKFVAGAQVLTYYKTNTSPSVAGQDLLASVRVGTDRGTGVATVIGNNPATDATIRVDMGLQHANQTFTNMFGQWPERLQTDGRGVLTVHVTGSSTPQVHGYLGVWVPTSEGEGSMMGYAS</sequence>
<dbReference type="SUPFAM" id="SSF51011">
    <property type="entry name" value="Glycosyl hydrolase domain"/>
    <property type="match status" value="1"/>
</dbReference>
<dbReference type="Gene3D" id="3.20.20.80">
    <property type="entry name" value="Glycosidases"/>
    <property type="match status" value="1"/>
</dbReference>
<evidence type="ECO:0000256" key="2">
    <source>
        <dbReference type="ARBA" id="ARBA00009247"/>
    </source>
</evidence>
<feature type="signal peptide" evidence="5">
    <location>
        <begin position="1"/>
        <end position="23"/>
    </location>
</feature>
<evidence type="ECO:0000256" key="4">
    <source>
        <dbReference type="ARBA" id="ARBA00022679"/>
    </source>
</evidence>
<name>A0AAX2RCA6_BURCE</name>
<gene>
    <name evidence="7" type="ORF">E3D37_40545</name>
</gene>
<evidence type="ECO:0000313" key="7">
    <source>
        <dbReference type="EMBL" id="TEU33643.1"/>
    </source>
</evidence>
<dbReference type="GO" id="GO:0046527">
    <property type="term" value="F:glucosyltransferase activity"/>
    <property type="evidence" value="ECO:0007669"/>
    <property type="project" value="InterPro"/>
</dbReference>
<evidence type="ECO:0000256" key="3">
    <source>
        <dbReference type="ARBA" id="ARBA00012592"/>
    </source>
</evidence>
<dbReference type="AlphaFoldDB" id="A0AAX2RCA6"/>
<evidence type="ECO:0000256" key="1">
    <source>
        <dbReference type="ARBA" id="ARBA00001152"/>
    </source>
</evidence>
<proteinExistence type="inferred from homology"/>
<dbReference type="GO" id="GO:0047849">
    <property type="term" value="F:dextransucrase activity"/>
    <property type="evidence" value="ECO:0007669"/>
    <property type="project" value="UniProtKB-EC"/>
</dbReference>
<dbReference type="EMBL" id="SNSQ01000082">
    <property type="protein sequence ID" value="TEU33643.1"/>
    <property type="molecule type" value="Genomic_DNA"/>
</dbReference>
<comment type="catalytic activity">
    <reaction evidence="1">
        <text>[(1-&gt;6)-alpha-D-glucosyl](n) + sucrose = [(1-&gt;6)-alpha-D-glucosyl](n+1) + D-fructose</text>
        <dbReference type="Rhea" id="RHEA:18825"/>
        <dbReference type="Rhea" id="RHEA-COMP:11144"/>
        <dbReference type="Rhea" id="RHEA-COMP:11145"/>
        <dbReference type="ChEBI" id="CHEBI:17992"/>
        <dbReference type="ChEBI" id="CHEBI:18269"/>
        <dbReference type="ChEBI" id="CHEBI:37721"/>
        <dbReference type="EC" id="2.4.1.5"/>
    </reaction>
</comment>
<comment type="caution">
    <text evidence="7">The sequence shown here is derived from an EMBL/GenBank/DDBJ whole genome shotgun (WGS) entry which is preliminary data.</text>
</comment>
<organism evidence="7 8">
    <name type="scientific">Burkholderia cepacia</name>
    <name type="common">Pseudomonas cepacia</name>
    <dbReference type="NCBI Taxonomy" id="292"/>
    <lineage>
        <taxon>Bacteria</taxon>
        <taxon>Pseudomonadati</taxon>
        <taxon>Pseudomonadota</taxon>
        <taxon>Betaproteobacteria</taxon>
        <taxon>Burkholderiales</taxon>
        <taxon>Burkholderiaceae</taxon>
        <taxon>Burkholderia</taxon>
        <taxon>Burkholderia cepacia complex</taxon>
    </lineage>
</organism>
<evidence type="ECO:0000313" key="8">
    <source>
        <dbReference type="Proteomes" id="UP000298234"/>
    </source>
</evidence>
<evidence type="ECO:0000256" key="5">
    <source>
        <dbReference type="SAM" id="SignalP"/>
    </source>
</evidence>
<dbReference type="SUPFAM" id="SSF51445">
    <property type="entry name" value="(Trans)glycosidases"/>
    <property type="match status" value="1"/>
</dbReference>
<keyword evidence="5" id="KW-0732">Signal</keyword>
<dbReference type="Proteomes" id="UP000298234">
    <property type="component" value="Unassembled WGS sequence"/>
</dbReference>
<dbReference type="PANTHER" id="PTHR43447">
    <property type="entry name" value="ALPHA-AMYLASE"/>
    <property type="match status" value="1"/>
</dbReference>
<dbReference type="SMART" id="SM00642">
    <property type="entry name" value="Aamy"/>
    <property type="match status" value="1"/>
</dbReference>
<dbReference type="InterPro" id="IPR006047">
    <property type="entry name" value="GH13_cat_dom"/>
</dbReference>
<reference evidence="7 8" key="1">
    <citation type="submission" date="2019-03" db="EMBL/GenBank/DDBJ databases">
        <title>Burkholderia cepacia outbreak.</title>
        <authorList>
            <person name="Farzana R."/>
            <person name="Walsh T.R."/>
        </authorList>
    </citation>
    <scope>NUCLEOTIDE SEQUENCE [LARGE SCALE GENOMIC DNA]</scope>
    <source>
        <strain evidence="8">d13</strain>
    </source>
</reference>
<dbReference type="SMR" id="A0AAX2RCA6"/>
<dbReference type="Gene3D" id="3.20.20.470">
    <property type="entry name" value="Glucansucrase"/>
    <property type="match status" value="2"/>
</dbReference>
<keyword evidence="4" id="KW-0808">Transferase</keyword>
<accession>A0AAX2RCA6</accession>
<dbReference type="GO" id="GO:0009250">
    <property type="term" value="P:glucan biosynthetic process"/>
    <property type="evidence" value="ECO:0007669"/>
    <property type="project" value="InterPro"/>
</dbReference>
<dbReference type="Pfam" id="PF02324">
    <property type="entry name" value="Glyco_hydro_70"/>
    <property type="match status" value="2"/>
</dbReference>
<dbReference type="InterPro" id="IPR003318">
    <property type="entry name" value="Glyco_hydro70cat"/>
</dbReference>
<protein>
    <recommendedName>
        <fullName evidence="3">dextransucrase</fullName>
        <ecNumber evidence="3">2.4.1.5</ecNumber>
    </recommendedName>
</protein>
<evidence type="ECO:0000259" key="6">
    <source>
        <dbReference type="SMART" id="SM00642"/>
    </source>
</evidence>
<dbReference type="EC" id="2.4.1.5" evidence="3"/>
<dbReference type="RefSeq" id="WP_091925906.1">
    <property type="nucleotide sequence ID" value="NZ_FOIG01000039.1"/>
</dbReference>
<feature type="chain" id="PRO_5043914945" description="dextransucrase" evidence="5">
    <location>
        <begin position="24"/>
        <end position="721"/>
    </location>
</feature>
<dbReference type="InterPro" id="IPR017853">
    <property type="entry name" value="GH"/>
</dbReference>
<comment type="similarity">
    <text evidence="2">Belongs to the glycosyl hydrolase 70 family.</text>
</comment>